<dbReference type="Proteomes" id="UP000698752">
    <property type="component" value="Unassembled WGS sequence"/>
</dbReference>
<gene>
    <name evidence="2" type="ORF">GXW78_23480</name>
</gene>
<evidence type="ECO:0000313" key="3">
    <source>
        <dbReference type="Proteomes" id="UP000698752"/>
    </source>
</evidence>
<comment type="caution">
    <text evidence="2">The sequence shown here is derived from an EMBL/GenBank/DDBJ whole genome shotgun (WGS) entry which is preliminary data.</text>
</comment>
<protein>
    <recommendedName>
        <fullName evidence="4">Phage holin family protein</fullName>
    </recommendedName>
</protein>
<evidence type="ECO:0000256" key="1">
    <source>
        <dbReference type="SAM" id="Phobius"/>
    </source>
</evidence>
<evidence type="ECO:0000313" key="2">
    <source>
        <dbReference type="EMBL" id="MBR0652639.1"/>
    </source>
</evidence>
<reference evidence="3" key="1">
    <citation type="journal article" date="2021" name="Syst. Appl. Microbiol.">
        <title>Roseomonas hellenica sp. nov., isolated from roots of wild-growing Alkanna tinctoria.</title>
        <authorList>
            <person name="Rat A."/>
            <person name="Naranjo H.D."/>
            <person name="Lebbe L."/>
            <person name="Cnockaert M."/>
            <person name="Krigas N."/>
            <person name="Grigoriadou K."/>
            <person name="Maloupa E."/>
            <person name="Willems A."/>
        </authorList>
    </citation>
    <scope>NUCLEOTIDE SEQUENCE [LARGE SCALE GENOMIC DNA]</scope>
    <source>
        <strain evidence="3">LMG 31159</strain>
    </source>
</reference>
<proteinExistence type="predicted"/>
<accession>A0ABS5ENM9</accession>
<organism evidence="2 3">
    <name type="scientific">Neoroseomonas terrae</name>
    <dbReference type="NCBI Taxonomy" id="424799"/>
    <lineage>
        <taxon>Bacteria</taxon>
        <taxon>Pseudomonadati</taxon>
        <taxon>Pseudomonadota</taxon>
        <taxon>Alphaproteobacteria</taxon>
        <taxon>Acetobacterales</taxon>
        <taxon>Acetobacteraceae</taxon>
        <taxon>Neoroseomonas</taxon>
    </lineage>
</organism>
<keyword evidence="3" id="KW-1185">Reference proteome</keyword>
<dbReference type="RefSeq" id="WP_211871354.1">
    <property type="nucleotide sequence ID" value="NZ_JAAEDI010000031.1"/>
</dbReference>
<dbReference type="EMBL" id="JAAEDI010000031">
    <property type="protein sequence ID" value="MBR0652639.1"/>
    <property type="molecule type" value="Genomic_DNA"/>
</dbReference>
<keyword evidence="1" id="KW-0812">Transmembrane</keyword>
<name>A0ABS5ENM9_9PROT</name>
<keyword evidence="1" id="KW-0472">Membrane</keyword>
<feature type="transmembrane region" description="Helical" evidence="1">
    <location>
        <begin position="29"/>
        <end position="54"/>
    </location>
</feature>
<sequence>MRLFRMLGVAAEAEGIRLRRELRSTALQAGWIAAAAVFGVAAVATAHVAAVAALTGRYGFPTAAGMVAAGDLVVAVILLLCSRRRPDPVAEEARLLRQTMMTAVTRSPLQGALGLVATQAISAWVRRRR</sequence>
<feature type="transmembrane region" description="Helical" evidence="1">
    <location>
        <begin position="60"/>
        <end position="81"/>
    </location>
</feature>
<keyword evidence="1" id="KW-1133">Transmembrane helix</keyword>
<evidence type="ECO:0008006" key="4">
    <source>
        <dbReference type="Google" id="ProtNLM"/>
    </source>
</evidence>